<reference evidence="1" key="1">
    <citation type="submission" date="2021-01" db="UniProtKB">
        <authorList>
            <consortium name="EnsemblMetazoa"/>
        </authorList>
    </citation>
    <scope>IDENTIFICATION</scope>
</reference>
<name>A0A7M6DRH2_9CNID</name>
<organism evidence="1 2">
    <name type="scientific">Clytia hemisphaerica</name>
    <dbReference type="NCBI Taxonomy" id="252671"/>
    <lineage>
        <taxon>Eukaryota</taxon>
        <taxon>Metazoa</taxon>
        <taxon>Cnidaria</taxon>
        <taxon>Hydrozoa</taxon>
        <taxon>Hydroidolina</taxon>
        <taxon>Leptothecata</taxon>
        <taxon>Obeliida</taxon>
        <taxon>Clytiidae</taxon>
        <taxon>Clytia</taxon>
    </lineage>
</organism>
<sequence length="102" mass="11123">MNIFSFCTNSICSKVSGKEDVIKKAEVKFSVKASSGLVNLCCVNSKMVVLTTVDISNKISFLKQLIGMRVKVKYSKVTFIVHQIERSALAAADAVDDSDDSQ</sequence>
<dbReference type="Proteomes" id="UP000594262">
    <property type="component" value="Unplaced"/>
</dbReference>
<accession>A0A7M6DRH2</accession>
<protein>
    <submittedName>
        <fullName evidence="1">Uncharacterized protein</fullName>
    </submittedName>
</protein>
<dbReference type="EnsemblMetazoa" id="CLYHEMT024995.1">
    <property type="protein sequence ID" value="CLYHEMP024995.1"/>
    <property type="gene ID" value="CLYHEMG024995"/>
</dbReference>
<proteinExistence type="predicted"/>
<evidence type="ECO:0000313" key="1">
    <source>
        <dbReference type="EnsemblMetazoa" id="CLYHEMP024995.1"/>
    </source>
</evidence>
<evidence type="ECO:0000313" key="2">
    <source>
        <dbReference type="Proteomes" id="UP000594262"/>
    </source>
</evidence>
<dbReference type="AlphaFoldDB" id="A0A7M6DRH2"/>
<keyword evidence="2" id="KW-1185">Reference proteome</keyword>